<dbReference type="RefSeq" id="WP_184279799.1">
    <property type="nucleotide sequence ID" value="NZ_JACHLJ010000003.1"/>
</dbReference>
<evidence type="ECO:0000313" key="4">
    <source>
        <dbReference type="Proteomes" id="UP000556201"/>
    </source>
</evidence>
<comment type="caution">
    <text evidence="3">The sequence shown here is derived from an EMBL/GenBank/DDBJ whole genome shotgun (WGS) entry which is preliminary data.</text>
</comment>
<keyword evidence="2" id="KW-1133">Transmembrane helix</keyword>
<sequence length="147" mass="15276">MIIPIASTVARVEETIIVERESTTGLWLVAVLGAVVIGVALWLFTRPSDRDPSAELRLAQAEAAAAAADAQATAQSALVRNSEADARDSIALAQAQAMAARAEADRAIQQARAAQARPAEPVVIERQTVVRPASGGDVVVTSTSPQP</sequence>
<organism evidence="3 4">
    <name type="scientific">Brevundimonas vesicularis</name>
    <name type="common">Pseudomonas vesicularis</name>
    <dbReference type="NCBI Taxonomy" id="41276"/>
    <lineage>
        <taxon>Bacteria</taxon>
        <taxon>Pseudomonadati</taxon>
        <taxon>Pseudomonadota</taxon>
        <taxon>Alphaproteobacteria</taxon>
        <taxon>Caulobacterales</taxon>
        <taxon>Caulobacteraceae</taxon>
        <taxon>Brevundimonas</taxon>
    </lineage>
</organism>
<keyword evidence="2" id="KW-0472">Membrane</keyword>
<evidence type="ECO:0000313" key="3">
    <source>
        <dbReference type="EMBL" id="MBB5772437.1"/>
    </source>
</evidence>
<evidence type="ECO:0000256" key="1">
    <source>
        <dbReference type="SAM" id="Coils"/>
    </source>
</evidence>
<dbReference type="Proteomes" id="UP000556201">
    <property type="component" value="Unassembled WGS sequence"/>
</dbReference>
<dbReference type="AlphaFoldDB" id="A0A7W9L6H0"/>
<evidence type="ECO:0000256" key="2">
    <source>
        <dbReference type="SAM" id="Phobius"/>
    </source>
</evidence>
<name>A0A7W9L6H0_BREVE</name>
<accession>A0A7W9L6H0</accession>
<protein>
    <submittedName>
        <fullName evidence="3">Uncharacterized protein HemX</fullName>
    </submittedName>
</protein>
<feature type="transmembrane region" description="Helical" evidence="2">
    <location>
        <begin position="25"/>
        <end position="44"/>
    </location>
</feature>
<gene>
    <name evidence="3" type="ORF">HNP47_002453</name>
</gene>
<proteinExistence type="predicted"/>
<dbReference type="EMBL" id="JACHLJ010000003">
    <property type="protein sequence ID" value="MBB5772437.1"/>
    <property type="molecule type" value="Genomic_DNA"/>
</dbReference>
<reference evidence="3 4" key="1">
    <citation type="submission" date="2020-08" db="EMBL/GenBank/DDBJ databases">
        <title>Functional genomics of gut bacteria from endangered species of beetles.</title>
        <authorList>
            <person name="Carlos-Shanley C."/>
        </authorList>
    </citation>
    <scope>NUCLEOTIDE SEQUENCE [LARGE SCALE GENOMIC DNA]</scope>
    <source>
        <strain evidence="3 4">S00192</strain>
    </source>
</reference>
<feature type="coiled-coil region" evidence="1">
    <location>
        <begin position="90"/>
        <end position="117"/>
    </location>
</feature>
<keyword evidence="2" id="KW-0812">Transmembrane</keyword>
<keyword evidence="1" id="KW-0175">Coiled coil</keyword>